<organism evidence="1 2">
    <name type="scientific">Anaeramoeba flamelloides</name>
    <dbReference type="NCBI Taxonomy" id="1746091"/>
    <lineage>
        <taxon>Eukaryota</taxon>
        <taxon>Metamonada</taxon>
        <taxon>Anaeramoebidae</taxon>
        <taxon>Anaeramoeba</taxon>
    </lineage>
</organism>
<dbReference type="EMBL" id="JAOAOG010000018">
    <property type="protein sequence ID" value="KAJ6254576.1"/>
    <property type="molecule type" value="Genomic_DNA"/>
</dbReference>
<accession>A0ABQ8ZCT3</accession>
<keyword evidence="2" id="KW-1185">Reference proteome</keyword>
<proteinExistence type="predicted"/>
<protein>
    <recommendedName>
        <fullName evidence="3">MMS19 nucleotide excision repair protein</fullName>
    </recommendedName>
</protein>
<name>A0ABQ8ZCT3_9EUKA</name>
<sequence>MKILILKKNNYYSKVLNILKNNINKAEHYNIEIQFLVLEEILYLGKYIDQTLIEVIEIMNQNLQYPKVTIKCIKLFQNIIKKNPKVNNWFLINLEKWYKKWIILTKNKQVINEIEILLQTIISQIKEENEEIVKLFQYLLNKLPEEIGELSKQNLNKNSTKIRVKDFILMEKLDLMKSCIKGERSKKILYQNFDIIWNLYQILLDQNLQCDLNMKHLLMFLEKVLIGSQSNIELITLNSLVQRDLLDFQISLSPDSKTIYYNQSILPIYFRIITMCSNASKDFQILLIDSKILKVCVEQFLLKNSQYKDLSSIIFQIIKNKLVKFPQFRNKYIEFLLSDISFWKLSPKNTLTLLDYNLINLNDSLLMCGFKGHVMLSAFIKNRLVKIDSLNNDNIELLNYSCNILRRALAFVKNYNSNKKSILQIIQNWELIETLKSSIIKSLEIINILYPNLLPKILDLLQITLLANPLQNNSFVSQLLLILKKNRPNDTGINNFRIIKKDNYLLNKTFLEIINNLLTVEIQITKHGSNHSFEIMEMVCLFLIISSPYTDFNLMFINLLLNIIPNKAFNKDFQKMITKKYFRQYLLNISQNVNLLQNKDCVKLLKYLFNFLSVNISSKDSLAFIRIFANRINKNIQDFVGNVLGNEKIKHLKSTLNLLLIIAKSAPIWKKLINLCYPDIVKNLTKLSNSNSLQNTGVKRAILITLQYYIK</sequence>
<gene>
    <name evidence="1" type="ORF">M0813_12178</name>
</gene>
<reference evidence="1" key="1">
    <citation type="submission" date="2022-08" db="EMBL/GenBank/DDBJ databases">
        <title>Novel sulfate-reducing endosymbionts in the free-living metamonad Anaeramoeba.</title>
        <authorList>
            <person name="Jerlstrom-Hultqvist J."/>
            <person name="Cepicka I."/>
            <person name="Gallot-Lavallee L."/>
            <person name="Salas-Leiva D."/>
            <person name="Curtis B.A."/>
            <person name="Zahonova K."/>
            <person name="Pipaliya S."/>
            <person name="Dacks J."/>
            <person name="Roger A.J."/>
        </authorList>
    </citation>
    <scope>NUCLEOTIDE SEQUENCE</scope>
    <source>
        <strain evidence="1">Schooner1</strain>
    </source>
</reference>
<comment type="caution">
    <text evidence="1">The sequence shown here is derived from an EMBL/GenBank/DDBJ whole genome shotgun (WGS) entry which is preliminary data.</text>
</comment>
<evidence type="ECO:0000313" key="1">
    <source>
        <dbReference type="EMBL" id="KAJ6254576.1"/>
    </source>
</evidence>
<evidence type="ECO:0000313" key="2">
    <source>
        <dbReference type="Proteomes" id="UP001150062"/>
    </source>
</evidence>
<dbReference type="Proteomes" id="UP001150062">
    <property type="component" value="Unassembled WGS sequence"/>
</dbReference>
<evidence type="ECO:0008006" key="3">
    <source>
        <dbReference type="Google" id="ProtNLM"/>
    </source>
</evidence>